<sequence>MHLMHLLKLIQLFVLLLCIEELFGGCFSSKQQNLSAPSSPHRGGHEHETGSPRSAPMCDCEEFYQSQLEEKTLNLVNGPKTFRVSPTPFGSGQYGDVYHAFWPHYGICVALKEFRSSKKARSEIEVLNHINNAEDHIIHMLGYQTYPKTIIVMELGGMNFDNYFSTEILQGGQEYNANYHEDILTDMLLCAARALGQFHKYGIHMDVKGINFVTIKGQEAWRKMNLCKIIDFNSSFITDNEEINVEKRAVIGTGLYMPPEIRNQLNNDYITLTQKGDIYAFGVTIYKFRFSPHVELGNVYPETLNYFSGRLEKLAQA</sequence>
<dbReference type="GO" id="GO:0005524">
    <property type="term" value="F:ATP binding"/>
    <property type="evidence" value="ECO:0007669"/>
    <property type="project" value="InterPro"/>
</dbReference>
<feature type="signal peptide" evidence="2">
    <location>
        <begin position="1"/>
        <end position="24"/>
    </location>
</feature>
<evidence type="ECO:0000313" key="5">
    <source>
        <dbReference type="WBParaSite" id="scaffold20454_cov284.g19482"/>
    </source>
</evidence>
<evidence type="ECO:0000313" key="4">
    <source>
        <dbReference type="Proteomes" id="UP000887561"/>
    </source>
</evidence>
<dbReference type="WBParaSite" id="scaffold20454_cov284.g19482">
    <property type="protein sequence ID" value="scaffold20454_cov284.g19482"/>
    <property type="gene ID" value="scaffold20454_cov284.g19482"/>
</dbReference>
<protein>
    <submittedName>
        <fullName evidence="5">Protein kinase domain-containing protein</fullName>
    </submittedName>
</protein>
<dbReference type="Gene3D" id="1.10.510.10">
    <property type="entry name" value="Transferase(Phosphotransferase) domain 1"/>
    <property type="match status" value="1"/>
</dbReference>
<dbReference type="GO" id="GO:0005737">
    <property type="term" value="C:cytoplasm"/>
    <property type="evidence" value="ECO:0007669"/>
    <property type="project" value="TreeGrafter"/>
</dbReference>
<organism evidence="4 5">
    <name type="scientific">Meloidogyne javanica</name>
    <name type="common">Root-knot nematode worm</name>
    <dbReference type="NCBI Taxonomy" id="6303"/>
    <lineage>
        <taxon>Eukaryota</taxon>
        <taxon>Metazoa</taxon>
        <taxon>Ecdysozoa</taxon>
        <taxon>Nematoda</taxon>
        <taxon>Chromadorea</taxon>
        <taxon>Rhabditida</taxon>
        <taxon>Tylenchina</taxon>
        <taxon>Tylenchomorpha</taxon>
        <taxon>Tylenchoidea</taxon>
        <taxon>Meloidogynidae</taxon>
        <taxon>Meloidogyninae</taxon>
        <taxon>Meloidogyne</taxon>
        <taxon>Meloidogyne incognita group</taxon>
    </lineage>
</organism>
<evidence type="ECO:0000259" key="3">
    <source>
        <dbReference type="PROSITE" id="PS50011"/>
    </source>
</evidence>
<dbReference type="InterPro" id="IPR011009">
    <property type="entry name" value="Kinase-like_dom_sf"/>
</dbReference>
<dbReference type="Pfam" id="PF00069">
    <property type="entry name" value="Pkinase"/>
    <property type="match status" value="1"/>
</dbReference>
<dbReference type="PANTHER" id="PTHR44167">
    <property type="entry name" value="OVARIAN-SPECIFIC SERINE/THREONINE-PROTEIN KINASE LOK-RELATED"/>
    <property type="match status" value="1"/>
</dbReference>
<dbReference type="InterPro" id="IPR000719">
    <property type="entry name" value="Prot_kinase_dom"/>
</dbReference>
<accession>A0A915LVR9</accession>
<feature type="region of interest" description="Disordered" evidence="1">
    <location>
        <begin position="34"/>
        <end position="56"/>
    </location>
</feature>
<dbReference type="SMART" id="SM00220">
    <property type="entry name" value="S_TKc"/>
    <property type="match status" value="1"/>
</dbReference>
<proteinExistence type="predicted"/>
<keyword evidence="2" id="KW-0732">Signal</keyword>
<dbReference type="GO" id="GO:0004674">
    <property type="term" value="F:protein serine/threonine kinase activity"/>
    <property type="evidence" value="ECO:0007669"/>
    <property type="project" value="TreeGrafter"/>
</dbReference>
<feature type="chain" id="PRO_5037563234" evidence="2">
    <location>
        <begin position="25"/>
        <end position="317"/>
    </location>
</feature>
<dbReference type="Gene3D" id="3.30.200.20">
    <property type="entry name" value="Phosphorylase Kinase, domain 1"/>
    <property type="match status" value="1"/>
</dbReference>
<evidence type="ECO:0000256" key="2">
    <source>
        <dbReference type="SAM" id="SignalP"/>
    </source>
</evidence>
<dbReference type="GO" id="GO:0005634">
    <property type="term" value="C:nucleus"/>
    <property type="evidence" value="ECO:0007669"/>
    <property type="project" value="TreeGrafter"/>
</dbReference>
<evidence type="ECO:0000256" key="1">
    <source>
        <dbReference type="SAM" id="MobiDB-lite"/>
    </source>
</evidence>
<feature type="domain" description="Protein kinase" evidence="3">
    <location>
        <begin position="83"/>
        <end position="317"/>
    </location>
</feature>
<dbReference type="AlphaFoldDB" id="A0A915LVR9"/>
<keyword evidence="4" id="KW-1185">Reference proteome</keyword>
<dbReference type="SUPFAM" id="SSF56112">
    <property type="entry name" value="Protein kinase-like (PK-like)"/>
    <property type="match status" value="1"/>
</dbReference>
<reference evidence="5" key="1">
    <citation type="submission" date="2022-11" db="UniProtKB">
        <authorList>
            <consortium name="WormBaseParasite"/>
        </authorList>
    </citation>
    <scope>IDENTIFICATION</scope>
</reference>
<dbReference type="PANTHER" id="PTHR44167:SF24">
    <property type="entry name" value="SERINE_THREONINE-PROTEIN KINASE CHK2"/>
    <property type="match status" value="1"/>
</dbReference>
<dbReference type="PROSITE" id="PS50011">
    <property type="entry name" value="PROTEIN_KINASE_DOM"/>
    <property type="match status" value="1"/>
</dbReference>
<dbReference type="Proteomes" id="UP000887561">
    <property type="component" value="Unplaced"/>
</dbReference>
<dbReference type="GO" id="GO:0044773">
    <property type="term" value="P:mitotic DNA damage checkpoint signaling"/>
    <property type="evidence" value="ECO:0007669"/>
    <property type="project" value="TreeGrafter"/>
</dbReference>
<name>A0A915LVR9_MELJA</name>